<evidence type="ECO:0000256" key="2">
    <source>
        <dbReference type="ARBA" id="ARBA00022670"/>
    </source>
</evidence>
<keyword evidence="2" id="KW-0645">Protease</keyword>
<evidence type="ECO:0000256" key="1">
    <source>
        <dbReference type="ARBA" id="ARBA00022612"/>
    </source>
</evidence>
<evidence type="ECO:0000256" key="3">
    <source>
        <dbReference type="ARBA" id="ARBA00022801"/>
    </source>
</evidence>
<reference evidence="5 6" key="1">
    <citation type="submission" date="2017-06" db="EMBL/GenBank/DDBJ databases">
        <title>Complete genome sequence of Paenibacillus donghaensis KCTC 13049T isolated from East Sea sediment, South Korea.</title>
        <authorList>
            <person name="Jung B.K."/>
            <person name="Hong S.-J."/>
            <person name="Shin J.-H."/>
        </authorList>
    </citation>
    <scope>NUCLEOTIDE SEQUENCE [LARGE SCALE GENOMIC DNA]</scope>
    <source>
        <strain evidence="5 6">KCTC 13049</strain>
    </source>
</reference>
<proteinExistence type="predicted"/>
<evidence type="ECO:0000313" key="5">
    <source>
        <dbReference type="EMBL" id="ASA26600.1"/>
    </source>
</evidence>
<evidence type="ECO:0000313" key="6">
    <source>
        <dbReference type="Proteomes" id="UP000249890"/>
    </source>
</evidence>
<dbReference type="KEGG" id="pdh:B9T62_34600"/>
<dbReference type="EMBL" id="CP021780">
    <property type="protein sequence ID" value="ASA26600.1"/>
    <property type="molecule type" value="Genomic_DNA"/>
</dbReference>
<feature type="domain" description="Prohead serine protease" evidence="4">
    <location>
        <begin position="28"/>
        <end position="178"/>
    </location>
</feature>
<gene>
    <name evidence="5" type="ORF">B9T62_34600</name>
</gene>
<name>A0A2Z2KRP5_9BACL</name>
<organism evidence="5 6">
    <name type="scientific">Paenibacillus donghaensis</name>
    <dbReference type="NCBI Taxonomy" id="414771"/>
    <lineage>
        <taxon>Bacteria</taxon>
        <taxon>Bacillati</taxon>
        <taxon>Bacillota</taxon>
        <taxon>Bacilli</taxon>
        <taxon>Bacillales</taxon>
        <taxon>Paenibacillaceae</taxon>
        <taxon>Paenibacillus</taxon>
    </lineage>
</organism>
<accession>A0A2Z2KRP5</accession>
<dbReference type="Proteomes" id="UP000249890">
    <property type="component" value="Chromosome"/>
</dbReference>
<evidence type="ECO:0000259" key="4">
    <source>
        <dbReference type="Pfam" id="PF04586"/>
    </source>
</evidence>
<keyword evidence="3" id="KW-0378">Hydrolase</keyword>
<dbReference type="AlphaFoldDB" id="A0A2Z2KRP5"/>
<keyword evidence="1" id="KW-1188">Viral release from host cell</keyword>
<dbReference type="GO" id="GO:0008233">
    <property type="term" value="F:peptidase activity"/>
    <property type="evidence" value="ECO:0007669"/>
    <property type="project" value="UniProtKB-KW"/>
</dbReference>
<keyword evidence="6" id="KW-1185">Reference proteome</keyword>
<dbReference type="InterPro" id="IPR006433">
    <property type="entry name" value="Prohead_protease"/>
</dbReference>
<dbReference type="GO" id="GO:0006508">
    <property type="term" value="P:proteolysis"/>
    <property type="evidence" value="ECO:0007669"/>
    <property type="project" value="UniProtKB-KW"/>
</dbReference>
<protein>
    <submittedName>
        <fullName evidence="5">Peptidase U35</fullName>
    </submittedName>
</protein>
<dbReference type="InterPro" id="IPR054613">
    <property type="entry name" value="Peptidase_S78_dom"/>
</dbReference>
<sequence>MLKNKLPAMHEPERRAFAMNDLQADPAGNIIQGHAAVFEQETIIGGWFKEIIERGAFDSTDFKDVILSVNHDLKRIPLARSRNNNANSTLQLQVDQQGLSTRAELDVENNMEAKALYSAVGRSDISGMSFIFTVRDESWEGLDTELPVRRIKDIGRVIEISAVSFPAYDGTDINARDQQALESARAALDSARSGLDSSKDELEVLKLRNQILAKG</sequence>
<dbReference type="OrthoDB" id="64791at2"/>
<dbReference type="NCBIfam" id="TIGR01543">
    <property type="entry name" value="proheadase_HK97"/>
    <property type="match status" value="1"/>
</dbReference>
<dbReference type="Pfam" id="PF04586">
    <property type="entry name" value="Peptidase_S78"/>
    <property type="match status" value="1"/>
</dbReference>